<name>A0AAU8WC60_9VIBR</name>
<keyword evidence="3" id="KW-0813">Transport</keyword>
<feature type="transmembrane region" description="Helical" evidence="9">
    <location>
        <begin position="170"/>
        <end position="192"/>
    </location>
</feature>
<feature type="transmembrane region" description="Helical" evidence="9">
    <location>
        <begin position="88"/>
        <end position="107"/>
    </location>
</feature>
<dbReference type="Proteomes" id="UP000198371">
    <property type="component" value="Chromosome 2"/>
</dbReference>
<comment type="similarity">
    <text evidence="2">Belongs to the binding-protein-dependent transport system permease family. AraH/RbsC subfamily.</text>
</comment>
<evidence type="ECO:0000256" key="9">
    <source>
        <dbReference type="SAM" id="Phobius"/>
    </source>
</evidence>
<dbReference type="GO" id="GO:0005886">
    <property type="term" value="C:plasma membrane"/>
    <property type="evidence" value="ECO:0007669"/>
    <property type="project" value="UniProtKB-SubCell"/>
</dbReference>
<protein>
    <submittedName>
        <fullName evidence="10">Sugar ABC transporter permease</fullName>
    </submittedName>
</protein>
<evidence type="ECO:0000313" key="11">
    <source>
        <dbReference type="Proteomes" id="UP000198371"/>
    </source>
</evidence>
<dbReference type="InterPro" id="IPR001851">
    <property type="entry name" value="ABC_transp_permease"/>
</dbReference>
<dbReference type="GO" id="GO:0022857">
    <property type="term" value="F:transmembrane transporter activity"/>
    <property type="evidence" value="ECO:0007669"/>
    <property type="project" value="InterPro"/>
</dbReference>
<evidence type="ECO:0000256" key="6">
    <source>
        <dbReference type="ARBA" id="ARBA00022692"/>
    </source>
</evidence>
<gene>
    <name evidence="10" type="ORF">CEQ48_03010</name>
</gene>
<dbReference type="CDD" id="cd06579">
    <property type="entry name" value="TM_PBP1_transp_AraH_like"/>
    <property type="match status" value="1"/>
</dbReference>
<keyword evidence="6 9" id="KW-0812">Transmembrane</keyword>
<evidence type="ECO:0000256" key="5">
    <source>
        <dbReference type="ARBA" id="ARBA00022519"/>
    </source>
</evidence>
<sequence length="342" mass="36207">MKAFLKSHEFIILSAIVLYGATVAVINPEAFFTLSTLFDLLKGASIHGILALGVLLVILTGGVDLSFPAVGAFSSYVAILLFKSMGWSSLAGIFAVAIVIGIVLGMFNGYLVHKLRAPAMIVTLGTSSVLYGTLLFVFGSTVIFSLPVALRKFSNTAVVSAESVAGTTSLHPVVLIWLALAALCFFFLTYTLRGRFLYAAGGNYSVCERAGIHMLGLQIMVFSVVGALSAIAAVSFSGLYRMASPITFLGEELDVIAAVVLGGTSIMGGRGTVLGTLLGVLLITLMKNSLILIGIPSEWQKFMVGVLLLIGVTGPILHQRYKQKSAVKARAKAPLTLHMEKR</sequence>
<evidence type="ECO:0000256" key="4">
    <source>
        <dbReference type="ARBA" id="ARBA00022475"/>
    </source>
</evidence>
<dbReference type="PANTHER" id="PTHR32196:SF21">
    <property type="entry name" value="ABC TRANSPORTER PERMEASE PROTEIN YPHD-RELATED"/>
    <property type="match status" value="1"/>
</dbReference>
<evidence type="ECO:0000256" key="2">
    <source>
        <dbReference type="ARBA" id="ARBA00007942"/>
    </source>
</evidence>
<evidence type="ECO:0000256" key="8">
    <source>
        <dbReference type="ARBA" id="ARBA00023136"/>
    </source>
</evidence>
<dbReference type="AlphaFoldDB" id="A0AAU8WC60"/>
<reference evidence="11" key="1">
    <citation type="journal article" date="2017" name="Genome Announc.">
        <title>Complete Genome Sequence of Vibrio sp. Strain 2521-89, a Close Relative of Vibrio cholerae Isolated from Lake Water in New Mexico, USA.</title>
        <authorList>
            <person name="Liang K."/>
            <person name="Orata F.D."/>
            <person name="Winkjer N.S."/>
            <person name="Rowe L.A."/>
            <person name="Tarr C.L."/>
            <person name="Boucher Y."/>
        </authorList>
    </citation>
    <scope>NUCLEOTIDE SEQUENCE [LARGE SCALE GENOMIC DNA]</scope>
    <source>
        <strain evidence="11">2521-89</strain>
    </source>
</reference>
<feature type="transmembrane region" description="Helical" evidence="9">
    <location>
        <begin position="273"/>
        <end position="293"/>
    </location>
</feature>
<dbReference type="EMBL" id="CP022352">
    <property type="protein sequence ID" value="ASK53782.1"/>
    <property type="molecule type" value="Genomic_DNA"/>
</dbReference>
<dbReference type="Pfam" id="PF02653">
    <property type="entry name" value="BPD_transp_2"/>
    <property type="match status" value="1"/>
</dbReference>
<feature type="transmembrane region" description="Helical" evidence="9">
    <location>
        <begin position="12"/>
        <end position="34"/>
    </location>
</feature>
<feature type="transmembrane region" description="Helical" evidence="9">
    <location>
        <begin position="242"/>
        <end position="261"/>
    </location>
</feature>
<dbReference type="RefSeq" id="WP_089070172.1">
    <property type="nucleotide sequence ID" value="NZ_CAWNWD010000015.1"/>
</dbReference>
<dbReference type="PANTHER" id="PTHR32196">
    <property type="entry name" value="ABC TRANSPORTER PERMEASE PROTEIN YPHD-RELATED-RELATED"/>
    <property type="match status" value="1"/>
</dbReference>
<organism evidence="10 11">
    <name type="scientific">Vibrio tarriae</name>
    <dbReference type="NCBI Taxonomy" id="2014742"/>
    <lineage>
        <taxon>Bacteria</taxon>
        <taxon>Pseudomonadati</taxon>
        <taxon>Pseudomonadota</taxon>
        <taxon>Gammaproteobacteria</taxon>
        <taxon>Vibrionales</taxon>
        <taxon>Vibrionaceae</taxon>
        <taxon>Vibrio</taxon>
    </lineage>
</organism>
<evidence type="ECO:0000313" key="10">
    <source>
        <dbReference type="EMBL" id="ASK53782.1"/>
    </source>
</evidence>
<evidence type="ECO:0000256" key="1">
    <source>
        <dbReference type="ARBA" id="ARBA00004429"/>
    </source>
</evidence>
<keyword evidence="7 9" id="KW-1133">Transmembrane helix</keyword>
<dbReference type="KEGG" id="vti:CEQ48_03010"/>
<reference evidence="10 11" key="2">
    <citation type="submission" date="2017-06" db="EMBL/GenBank/DDBJ databases">
        <title>Complete genome sequence of Vibrio sp. 2521-89, a close relative of Vibrio cholerae isolated from lake water in New Mexico, USA.</title>
        <authorList>
            <person name="Liang K."/>
            <person name="Orata F.D."/>
            <person name="Winkjer N.S."/>
            <person name="Tarr C.L."/>
            <person name="Boucher Y."/>
        </authorList>
    </citation>
    <scope>NUCLEOTIDE SEQUENCE [LARGE SCALE GENOMIC DNA]</scope>
    <source>
        <strain evidence="10 11">2521-89</strain>
    </source>
</reference>
<keyword evidence="4" id="KW-1003">Cell membrane</keyword>
<keyword evidence="11" id="KW-1185">Reference proteome</keyword>
<feature type="transmembrane region" description="Helical" evidence="9">
    <location>
        <begin position="299"/>
        <end position="318"/>
    </location>
</feature>
<feature type="transmembrane region" description="Helical" evidence="9">
    <location>
        <begin position="212"/>
        <end position="236"/>
    </location>
</feature>
<evidence type="ECO:0000256" key="7">
    <source>
        <dbReference type="ARBA" id="ARBA00022989"/>
    </source>
</evidence>
<dbReference type="GeneID" id="88785014"/>
<proteinExistence type="inferred from homology"/>
<keyword evidence="8 9" id="KW-0472">Membrane</keyword>
<evidence type="ECO:0000256" key="3">
    <source>
        <dbReference type="ARBA" id="ARBA00022448"/>
    </source>
</evidence>
<comment type="subcellular location">
    <subcellularLocation>
        <location evidence="1">Cell inner membrane</location>
        <topology evidence="1">Multi-pass membrane protein</topology>
    </subcellularLocation>
</comment>
<accession>A0AAU8WC60</accession>
<feature type="transmembrane region" description="Helical" evidence="9">
    <location>
        <begin position="128"/>
        <end position="150"/>
    </location>
</feature>
<keyword evidence="5" id="KW-0997">Cell inner membrane</keyword>